<evidence type="ECO:0000313" key="4">
    <source>
        <dbReference type="EMBL" id="TCP44530.1"/>
    </source>
</evidence>
<dbReference type="EMBL" id="SLXP01000001">
    <property type="protein sequence ID" value="TCP44530.1"/>
    <property type="molecule type" value="Genomic_DNA"/>
</dbReference>
<dbReference type="SUPFAM" id="SSF81296">
    <property type="entry name" value="E set domains"/>
    <property type="match status" value="1"/>
</dbReference>
<dbReference type="Pfam" id="PF13501">
    <property type="entry name" value="SoxY"/>
    <property type="match status" value="1"/>
</dbReference>
<protein>
    <submittedName>
        <fullName evidence="4">Sulfur-oxidizing protein SoxY</fullName>
    </submittedName>
</protein>
<proteinExistence type="predicted"/>
<dbReference type="InterPro" id="IPR014756">
    <property type="entry name" value="Ig_E-set"/>
</dbReference>
<keyword evidence="5" id="KW-1185">Reference proteome</keyword>
<evidence type="ECO:0000259" key="3">
    <source>
        <dbReference type="Pfam" id="PF13501"/>
    </source>
</evidence>
<dbReference type="NCBIfam" id="TIGR04557">
    <property type="entry name" value="fuse_rel_SoxYZ"/>
    <property type="match status" value="1"/>
</dbReference>
<gene>
    <name evidence="4" type="ORF">EV662_101624</name>
</gene>
<evidence type="ECO:0000256" key="1">
    <source>
        <dbReference type="SAM" id="SignalP"/>
    </source>
</evidence>
<feature type="chain" id="PRO_5020593266" evidence="1">
    <location>
        <begin position="22"/>
        <end position="271"/>
    </location>
</feature>
<dbReference type="InterPro" id="IPR014880">
    <property type="entry name" value="SoxZ_dom"/>
</dbReference>
<comment type="caution">
    <text evidence="4">The sequence shown here is derived from an EMBL/GenBank/DDBJ whole genome shotgun (WGS) entry which is preliminary data.</text>
</comment>
<keyword evidence="1" id="KW-0732">Signal</keyword>
<reference evidence="4 5" key="1">
    <citation type="submission" date="2019-03" db="EMBL/GenBank/DDBJ databases">
        <title>Genomic Encyclopedia of Type Strains, Phase IV (KMG-IV): sequencing the most valuable type-strain genomes for metagenomic binning, comparative biology and taxonomic classification.</title>
        <authorList>
            <person name="Goeker M."/>
        </authorList>
    </citation>
    <scope>NUCLEOTIDE SEQUENCE [LARGE SCALE GENOMIC DNA]</scope>
    <source>
        <strain evidence="4 5">DSM 18063</strain>
    </source>
</reference>
<dbReference type="Gene3D" id="2.60.40.10">
    <property type="entry name" value="Immunoglobulins"/>
    <property type="match status" value="1"/>
</dbReference>
<organism evidence="4 5">
    <name type="scientific">Rhodovulum marinum</name>
    <dbReference type="NCBI Taxonomy" id="320662"/>
    <lineage>
        <taxon>Bacteria</taxon>
        <taxon>Pseudomonadati</taxon>
        <taxon>Pseudomonadota</taxon>
        <taxon>Alphaproteobacteria</taxon>
        <taxon>Rhodobacterales</taxon>
        <taxon>Paracoccaceae</taxon>
        <taxon>Rhodovulum</taxon>
    </lineage>
</organism>
<accession>A0A4R2Q722</accession>
<dbReference type="InterPro" id="IPR013783">
    <property type="entry name" value="Ig-like_fold"/>
</dbReference>
<dbReference type="InterPro" id="IPR030831">
    <property type="entry name" value="Fuse-rel_SoxYZ"/>
</dbReference>
<dbReference type="InterPro" id="IPR032711">
    <property type="entry name" value="SoxY"/>
</dbReference>
<feature type="domain" description="Ig-like SoxY" evidence="3">
    <location>
        <begin position="32"/>
        <end position="140"/>
    </location>
</feature>
<feature type="signal peptide" evidence="1">
    <location>
        <begin position="1"/>
        <end position="21"/>
    </location>
</feature>
<name>A0A4R2Q722_9RHOB</name>
<dbReference type="Pfam" id="PF08770">
    <property type="entry name" value="SoxZ"/>
    <property type="match status" value="1"/>
</dbReference>
<evidence type="ECO:0000313" key="5">
    <source>
        <dbReference type="Proteomes" id="UP000294835"/>
    </source>
</evidence>
<dbReference type="AlphaFoldDB" id="A0A4R2Q722"/>
<dbReference type="Proteomes" id="UP000294835">
    <property type="component" value="Unassembled WGS sequence"/>
</dbReference>
<sequence>MRRRTLCLTLALMLAGGPAAALTAWDELKPMIFGERDLVPAGADIAISSPYRTDNDARTPIGIRVRGPEGRLVDKVTVILDENPMPVSAVIALAEPLPALFFELTLRFNGPTPMHVVAETTDGQAWVAEAFVKTSGQGACAAPPGTDAEAALATLGQMTIEMAPLAGGGGAAARLGALAHREARVDVDIQHPSLSGLQKDQITLLFIPMRYVETLEVELDGAPYAEVTGSISLSENPRISLSAPGSTRSVGVTMTDTDGTVTHAERTFPGY</sequence>
<feature type="domain" description="Sulphur oxidation protein SoxZ" evidence="2">
    <location>
        <begin position="182"/>
        <end position="265"/>
    </location>
</feature>
<dbReference type="Gene3D" id="2.60.40.2470">
    <property type="entry name" value="SoxY domain"/>
    <property type="match status" value="1"/>
</dbReference>
<evidence type="ECO:0000259" key="2">
    <source>
        <dbReference type="Pfam" id="PF08770"/>
    </source>
</evidence>
<dbReference type="OrthoDB" id="8538315at2"/>
<dbReference type="InterPro" id="IPR038162">
    <property type="entry name" value="SoxY_sf"/>
</dbReference>
<dbReference type="RefSeq" id="WP_132460648.1">
    <property type="nucleotide sequence ID" value="NZ_SLXP01000001.1"/>
</dbReference>